<dbReference type="CDD" id="cd06558">
    <property type="entry name" value="crotonase-like"/>
    <property type="match status" value="1"/>
</dbReference>
<dbReference type="InterPro" id="IPR029045">
    <property type="entry name" value="ClpP/crotonase-like_dom_sf"/>
</dbReference>
<dbReference type="GO" id="GO:0016853">
    <property type="term" value="F:isomerase activity"/>
    <property type="evidence" value="ECO:0007669"/>
    <property type="project" value="UniProtKB-KW"/>
</dbReference>
<dbReference type="RefSeq" id="XP_025356898.1">
    <property type="nucleotide sequence ID" value="XM_025500016.1"/>
</dbReference>
<dbReference type="SUPFAM" id="SSF52096">
    <property type="entry name" value="ClpP/crotonase"/>
    <property type="match status" value="1"/>
</dbReference>
<evidence type="ECO:0000313" key="4">
    <source>
        <dbReference type="EMBL" id="PWN36596.1"/>
    </source>
</evidence>
<evidence type="ECO:0000313" key="5">
    <source>
        <dbReference type="Proteomes" id="UP000245771"/>
    </source>
</evidence>
<gene>
    <name evidence="4" type="ORF">FA14DRAFT_166291</name>
</gene>
<dbReference type="PANTHER" id="PTHR11941:SF171">
    <property type="entry name" value="SD19268P"/>
    <property type="match status" value="1"/>
</dbReference>
<reference evidence="4 5" key="1">
    <citation type="journal article" date="2018" name="Mol. Biol. Evol.">
        <title>Broad Genomic Sampling Reveals a Smut Pathogenic Ancestry of the Fungal Clade Ustilaginomycotina.</title>
        <authorList>
            <person name="Kijpornyongpan T."/>
            <person name="Mondo S.J."/>
            <person name="Barry K."/>
            <person name="Sandor L."/>
            <person name="Lee J."/>
            <person name="Lipzen A."/>
            <person name="Pangilinan J."/>
            <person name="LaButti K."/>
            <person name="Hainaut M."/>
            <person name="Henrissat B."/>
            <person name="Grigoriev I.V."/>
            <person name="Spatafora J.W."/>
            <person name="Aime M.C."/>
        </authorList>
    </citation>
    <scope>NUCLEOTIDE SEQUENCE [LARGE SCALE GENOMIC DNA]</scope>
    <source>
        <strain evidence="4 5">MCA 3882</strain>
    </source>
</reference>
<keyword evidence="4" id="KW-0413">Isomerase</keyword>
<evidence type="ECO:0000256" key="3">
    <source>
        <dbReference type="RuleBase" id="RU003707"/>
    </source>
</evidence>
<dbReference type="OrthoDB" id="410701at2759"/>
<name>A0A316VGE0_9BASI</name>
<sequence length="294" mass="31951">MSNQQTQDNNTPLVRHEHDEKTGIHRIILDRPKARNAISRKVLQELDSCLDRVEDASPPPQTHPARCLILCSSSDKAFCAGADLAERRTMSPEEIIEYLSKLRIVMDKLQNMPVPTIAAIDGPALGGGLELALCCDFRIAALARQPAAEGENSESAPLRPLLGFPECQLGIIPGAGGTQRAARLLGVSRAKSLVFTGKLLDAEEAHSWGLVEYVCDSPSQSAVERAIELAQKMQKSAPLALSAAKAAIDVGEEMDLQPGLDWEAACYHALLPTQDRREALTAFAEKRKPQFQGR</sequence>
<protein>
    <submittedName>
        <fullName evidence="4">Putative enoyl-CoA hydratase/isomerase</fullName>
    </submittedName>
</protein>
<dbReference type="InParanoid" id="A0A316VGE0"/>
<evidence type="ECO:0000256" key="1">
    <source>
        <dbReference type="ARBA" id="ARBA00005254"/>
    </source>
</evidence>
<dbReference type="PROSITE" id="PS00166">
    <property type="entry name" value="ENOYL_COA_HYDRATASE"/>
    <property type="match status" value="1"/>
</dbReference>
<dbReference type="Proteomes" id="UP000245771">
    <property type="component" value="Unassembled WGS sequence"/>
</dbReference>
<evidence type="ECO:0000256" key="2">
    <source>
        <dbReference type="ARBA" id="ARBA00023239"/>
    </source>
</evidence>
<keyword evidence="5" id="KW-1185">Reference proteome</keyword>
<dbReference type="InterPro" id="IPR001753">
    <property type="entry name" value="Enoyl-CoA_hydra/iso"/>
</dbReference>
<keyword evidence="2" id="KW-0456">Lyase</keyword>
<dbReference type="FunFam" id="1.10.12.10:FF:000001">
    <property type="entry name" value="Probable enoyl-CoA hydratase, mitochondrial"/>
    <property type="match status" value="1"/>
</dbReference>
<dbReference type="Pfam" id="PF00378">
    <property type="entry name" value="ECH_1"/>
    <property type="match status" value="1"/>
</dbReference>
<dbReference type="PANTHER" id="PTHR11941">
    <property type="entry name" value="ENOYL-COA HYDRATASE-RELATED"/>
    <property type="match status" value="1"/>
</dbReference>
<dbReference type="EMBL" id="KZ819602">
    <property type="protein sequence ID" value="PWN36596.1"/>
    <property type="molecule type" value="Genomic_DNA"/>
</dbReference>
<dbReference type="FunFam" id="3.90.226.10:FF:000009">
    <property type="entry name" value="Carnitinyl-CoA dehydratase"/>
    <property type="match status" value="1"/>
</dbReference>
<proteinExistence type="inferred from homology"/>
<dbReference type="GeneID" id="37021797"/>
<dbReference type="GO" id="GO:0016836">
    <property type="term" value="F:hydro-lyase activity"/>
    <property type="evidence" value="ECO:0007669"/>
    <property type="project" value="UniProtKB-ARBA"/>
</dbReference>
<dbReference type="STRING" id="1280837.A0A316VGE0"/>
<dbReference type="InterPro" id="IPR018376">
    <property type="entry name" value="Enoyl-CoA_hyd/isom_CS"/>
</dbReference>
<dbReference type="AlphaFoldDB" id="A0A316VGE0"/>
<accession>A0A316VGE0</accession>
<comment type="similarity">
    <text evidence="1 3">Belongs to the enoyl-CoA hydratase/isomerase family.</text>
</comment>
<dbReference type="GO" id="GO:0005739">
    <property type="term" value="C:mitochondrion"/>
    <property type="evidence" value="ECO:0007669"/>
    <property type="project" value="TreeGrafter"/>
</dbReference>
<dbReference type="GO" id="GO:0006635">
    <property type="term" value="P:fatty acid beta-oxidation"/>
    <property type="evidence" value="ECO:0007669"/>
    <property type="project" value="TreeGrafter"/>
</dbReference>
<dbReference type="Gene3D" id="1.10.12.10">
    <property type="entry name" value="Lyase 2-enoyl-coa Hydratase, Chain A, domain 2"/>
    <property type="match status" value="1"/>
</dbReference>
<dbReference type="InterPro" id="IPR014748">
    <property type="entry name" value="Enoyl-CoA_hydra_C"/>
</dbReference>
<organism evidence="4 5">
    <name type="scientific">Meira miltonrushii</name>
    <dbReference type="NCBI Taxonomy" id="1280837"/>
    <lineage>
        <taxon>Eukaryota</taxon>
        <taxon>Fungi</taxon>
        <taxon>Dikarya</taxon>
        <taxon>Basidiomycota</taxon>
        <taxon>Ustilaginomycotina</taxon>
        <taxon>Exobasidiomycetes</taxon>
        <taxon>Exobasidiales</taxon>
        <taxon>Brachybasidiaceae</taxon>
        <taxon>Meira</taxon>
    </lineage>
</organism>
<dbReference type="Gene3D" id="3.90.226.10">
    <property type="entry name" value="2-enoyl-CoA Hydratase, Chain A, domain 1"/>
    <property type="match status" value="1"/>
</dbReference>